<accession>A0A9P7VRP2</accession>
<comment type="caution">
    <text evidence="1">The sequence shown here is derived from an EMBL/GenBank/DDBJ whole genome shotgun (WGS) entry which is preliminary data.</text>
</comment>
<gene>
    <name evidence="1" type="ORF">BT62DRAFT_920686</name>
</gene>
<dbReference type="Proteomes" id="UP000812287">
    <property type="component" value="Unassembled WGS sequence"/>
</dbReference>
<name>A0A9P7VRP2_9AGAR</name>
<protein>
    <submittedName>
        <fullName evidence="1">Uncharacterized protein</fullName>
    </submittedName>
</protein>
<organism evidence="1 2">
    <name type="scientific">Guyanagaster necrorhizus</name>
    <dbReference type="NCBI Taxonomy" id="856835"/>
    <lineage>
        <taxon>Eukaryota</taxon>
        <taxon>Fungi</taxon>
        <taxon>Dikarya</taxon>
        <taxon>Basidiomycota</taxon>
        <taxon>Agaricomycotina</taxon>
        <taxon>Agaricomycetes</taxon>
        <taxon>Agaricomycetidae</taxon>
        <taxon>Agaricales</taxon>
        <taxon>Marasmiineae</taxon>
        <taxon>Physalacriaceae</taxon>
        <taxon>Guyanagaster</taxon>
    </lineage>
</organism>
<dbReference type="EMBL" id="MU250537">
    <property type="protein sequence ID" value="KAG7445480.1"/>
    <property type="molecule type" value="Genomic_DNA"/>
</dbReference>
<proteinExistence type="predicted"/>
<sequence>MWLEHSITDIEGTSGGSVKIELLNRYSAMPCFAVQHLNELLRELLDVFVIRYQSKRTTEEIQTHETWMIPYPDPTTELPAASYFMKMGKLENPTWLVETLHAHAEKMNVRRRGSYDWRYNACYSRDGC</sequence>
<evidence type="ECO:0000313" key="1">
    <source>
        <dbReference type="EMBL" id="KAG7445480.1"/>
    </source>
</evidence>
<reference evidence="1" key="1">
    <citation type="submission" date="2020-11" db="EMBL/GenBank/DDBJ databases">
        <title>Adaptations for nitrogen fixation in a non-lichenized fungal sporocarp promotes dispersal by wood-feeding termites.</title>
        <authorList>
            <consortium name="DOE Joint Genome Institute"/>
            <person name="Koch R.A."/>
            <person name="Yoon G."/>
            <person name="Arayal U."/>
            <person name="Lail K."/>
            <person name="Amirebrahimi M."/>
            <person name="Labutti K."/>
            <person name="Lipzen A."/>
            <person name="Riley R."/>
            <person name="Barry K."/>
            <person name="Henrissat B."/>
            <person name="Grigoriev I.V."/>
            <person name="Herr J.R."/>
            <person name="Aime M.C."/>
        </authorList>
    </citation>
    <scope>NUCLEOTIDE SEQUENCE</scope>
    <source>
        <strain evidence="1">MCA 3950</strain>
    </source>
</reference>
<evidence type="ECO:0000313" key="2">
    <source>
        <dbReference type="Proteomes" id="UP000812287"/>
    </source>
</evidence>
<keyword evidence="2" id="KW-1185">Reference proteome</keyword>
<dbReference type="RefSeq" id="XP_043038980.1">
    <property type="nucleotide sequence ID" value="XM_043184240.1"/>
</dbReference>
<dbReference type="AlphaFoldDB" id="A0A9P7VRP2"/>
<dbReference type="GeneID" id="66106537"/>